<dbReference type="EMBL" id="JAJVDC020000005">
    <property type="protein sequence ID" value="KAL1636850.1"/>
    <property type="molecule type" value="Genomic_DNA"/>
</dbReference>
<keyword evidence="7" id="KW-1185">Reference proteome</keyword>
<comment type="caution">
    <text evidence="6">The sequence shown here is derived from an EMBL/GenBank/DDBJ whole genome shotgun (WGS) entry which is preliminary data.</text>
</comment>
<proteinExistence type="inferred from homology"/>
<gene>
    <name evidence="6" type="ORF">SLS56_000944</name>
</gene>
<organism evidence="6 7">
    <name type="scientific">Neofusicoccum ribis</name>
    <dbReference type="NCBI Taxonomy" id="45134"/>
    <lineage>
        <taxon>Eukaryota</taxon>
        <taxon>Fungi</taxon>
        <taxon>Dikarya</taxon>
        <taxon>Ascomycota</taxon>
        <taxon>Pezizomycotina</taxon>
        <taxon>Dothideomycetes</taxon>
        <taxon>Dothideomycetes incertae sedis</taxon>
        <taxon>Botryosphaeriales</taxon>
        <taxon>Botryosphaeriaceae</taxon>
        <taxon>Neofusicoccum</taxon>
    </lineage>
</organism>
<protein>
    <recommendedName>
        <fullName evidence="2">Autophagy-related protein 14</fullName>
    </recommendedName>
</protein>
<dbReference type="Proteomes" id="UP001521116">
    <property type="component" value="Unassembled WGS sequence"/>
</dbReference>
<accession>A0ABR3TBB7</accession>
<dbReference type="PANTHER" id="PTHR15157">
    <property type="entry name" value="UV RADIATION RESISTANCE-ASSOCIATED GENE PROTEIN"/>
    <property type="match status" value="1"/>
</dbReference>
<dbReference type="Pfam" id="PF10186">
    <property type="entry name" value="ATG14"/>
    <property type="match status" value="1"/>
</dbReference>
<feature type="compositionally biased region" description="Polar residues" evidence="5">
    <location>
        <begin position="495"/>
        <end position="512"/>
    </location>
</feature>
<reference evidence="6 7" key="1">
    <citation type="submission" date="2024-02" db="EMBL/GenBank/DDBJ databases">
        <title>De novo assembly and annotation of 12 fungi associated with fruit tree decline syndrome in Ontario, Canada.</title>
        <authorList>
            <person name="Sulman M."/>
            <person name="Ellouze W."/>
            <person name="Ilyukhin E."/>
        </authorList>
    </citation>
    <scope>NUCLEOTIDE SEQUENCE [LARGE SCALE GENOMIC DNA]</scope>
    <source>
        <strain evidence="6 7">M1-105</strain>
    </source>
</reference>
<dbReference type="PANTHER" id="PTHR15157:SF13">
    <property type="entry name" value="AUTOPHAGY-RELATED PROTEIN 14"/>
    <property type="match status" value="1"/>
</dbReference>
<keyword evidence="3 4" id="KW-0175">Coiled coil</keyword>
<evidence type="ECO:0000256" key="1">
    <source>
        <dbReference type="ARBA" id="ARBA00009574"/>
    </source>
</evidence>
<dbReference type="InterPro" id="IPR018791">
    <property type="entry name" value="UV_resistance/autophagy_Atg14"/>
</dbReference>
<evidence type="ECO:0000313" key="7">
    <source>
        <dbReference type="Proteomes" id="UP001521116"/>
    </source>
</evidence>
<feature type="region of interest" description="Disordered" evidence="5">
    <location>
        <begin position="478"/>
        <end position="531"/>
    </location>
</feature>
<sequence>MECDICGKGLTAKAHVHCPTCARAALYPLRIEQAKILLERETLGQHVEAVVNGTEDRAGQAVSLGETLVDTHESSKRVAVERDVAEAEEIQERIRMITEQSELLKRQMEETRREIAARKAAIAQRRSDMESATYNVDKRRAKELDLVKEVIRTVKHADDIGHREDIRSKVWHCKHAAEVAGMKRRNRRSRDGLAKVEYYIGGVRIHDLRDLNCTCSEPPSIRSPTINTDEAASPAQVTTSLTLLAGLLVRVANYLAVRLPAEITLPHKDYPLPTIFSPSSSYTHKDVPFPGITPVSSSSNSPTASRTIENQKPRPRPRPLYIDRKLPALANDDPATYALFIEGVTFLAWDIAWLCRSQGQVGAFNEWDEICPMGRNLYNLLIEDAKSTLNALEQEAVQKSEPKSGTSGRPSGVPDVVMGYFSHGMSKGFLGSAEGANYLRGWKCQTAMKVVDKVKGHLQAEMQGAEWEVLDEKEWEMDEEAPQGADRVGEMKKVSSGTKLTSTALGNGSTDEGQGKSRGWTKLKSRSDEAK</sequence>
<name>A0ABR3TBB7_9PEZI</name>
<evidence type="ECO:0000313" key="6">
    <source>
        <dbReference type="EMBL" id="KAL1636850.1"/>
    </source>
</evidence>
<feature type="region of interest" description="Disordered" evidence="5">
    <location>
        <begin position="291"/>
        <end position="320"/>
    </location>
</feature>
<evidence type="ECO:0000256" key="2">
    <source>
        <dbReference type="ARBA" id="ARBA00013807"/>
    </source>
</evidence>
<evidence type="ECO:0000256" key="4">
    <source>
        <dbReference type="SAM" id="Coils"/>
    </source>
</evidence>
<comment type="similarity">
    <text evidence="1">Belongs to the ATG14 family.</text>
</comment>
<evidence type="ECO:0000256" key="3">
    <source>
        <dbReference type="ARBA" id="ARBA00023054"/>
    </source>
</evidence>
<feature type="coiled-coil region" evidence="4">
    <location>
        <begin position="80"/>
        <end position="121"/>
    </location>
</feature>
<evidence type="ECO:0000256" key="5">
    <source>
        <dbReference type="SAM" id="MobiDB-lite"/>
    </source>
</evidence>